<feature type="domain" description="FAD-binding" evidence="4">
    <location>
        <begin position="134"/>
        <end position="371"/>
    </location>
</feature>
<dbReference type="SUPFAM" id="SSF51905">
    <property type="entry name" value="FAD/NAD(P)-binding domain"/>
    <property type="match status" value="1"/>
</dbReference>
<accession>A0A9P7ZAQ2</accession>
<protein>
    <submittedName>
        <fullName evidence="5">Salicylate hydroxylase</fullName>
    </submittedName>
</protein>
<dbReference type="PRINTS" id="PR00420">
    <property type="entry name" value="RNGMNOXGNASE"/>
</dbReference>
<dbReference type="Pfam" id="PF01494">
    <property type="entry name" value="FAD_binding_3"/>
    <property type="match status" value="1"/>
</dbReference>
<evidence type="ECO:0000313" key="5">
    <source>
        <dbReference type="EMBL" id="KAG9248599.1"/>
    </source>
</evidence>
<dbReference type="InterPro" id="IPR002938">
    <property type="entry name" value="FAD-bd"/>
</dbReference>
<evidence type="ECO:0000256" key="1">
    <source>
        <dbReference type="ARBA" id="ARBA00022630"/>
    </source>
</evidence>
<keyword evidence="6" id="KW-1185">Reference proteome</keyword>
<keyword evidence="3" id="KW-0560">Oxidoreductase</keyword>
<evidence type="ECO:0000256" key="2">
    <source>
        <dbReference type="ARBA" id="ARBA00022827"/>
    </source>
</evidence>
<dbReference type="GO" id="GO:0071949">
    <property type="term" value="F:FAD binding"/>
    <property type="evidence" value="ECO:0007669"/>
    <property type="project" value="InterPro"/>
</dbReference>
<dbReference type="OrthoDB" id="417877at2759"/>
<sequence>MAPSTTQPSIAIIGSGIGGLGLAIGLLKQNVPVTIYEGAAKFDSVGAGIGLGPNALKAMALMDETFAKLYDEIKVGNLDPKRKNEQFEALGAEEGLGEATGWYGGHIGDPKFTRSSAHRKSLLGVMKSLIPEGTVKFNKRVTHISQPREGKGVYLEFHDGEIIKVDTVVGCDGIKGMSRRAVLGSRYPEEVASKYAKMYVYRGIAPIEEAKAIIGSVAENAKWFMAPRRGWAMYPISDGREANIVAFIQDINPWVGEQVARECPREEMLAEFTKFDHRLQKLAELYLKPMKWPLFHHPDTPTYFNDRICLLGDSAHASTPSQAAGAGQGLEDALLLSRILGLVKSPDELGAAFQVYDSIRRPRAQGVVRESYEVAIEYFLEHPVYGMDMQQITDAANKRLPLIWWHNLEADVVRATDCFKLLTSTTVDSKTVESTKPISHSVLTKTDSTASSIEKAAAGNDVLTPLAEEIPVSTNG</sequence>
<dbReference type="PANTHER" id="PTHR46720">
    <property type="entry name" value="HYDROXYLASE, PUTATIVE (AFU_ORTHOLOGUE AFUA_3G01460)-RELATED"/>
    <property type="match status" value="1"/>
</dbReference>
<dbReference type="SUPFAM" id="SSF54373">
    <property type="entry name" value="FAD-linked reductases, C-terminal domain"/>
    <property type="match status" value="1"/>
</dbReference>
<name>A0A9P7ZAQ2_9HELO</name>
<evidence type="ECO:0000259" key="4">
    <source>
        <dbReference type="Pfam" id="PF01494"/>
    </source>
</evidence>
<dbReference type="GO" id="GO:0044550">
    <property type="term" value="P:secondary metabolite biosynthetic process"/>
    <property type="evidence" value="ECO:0007669"/>
    <property type="project" value="TreeGrafter"/>
</dbReference>
<keyword evidence="1" id="KW-0285">Flavoprotein</keyword>
<dbReference type="InterPro" id="IPR036188">
    <property type="entry name" value="FAD/NAD-bd_sf"/>
</dbReference>
<evidence type="ECO:0000256" key="3">
    <source>
        <dbReference type="ARBA" id="ARBA00023002"/>
    </source>
</evidence>
<dbReference type="PANTHER" id="PTHR46720:SF3">
    <property type="entry name" value="FAD-BINDING DOMAIN-CONTAINING PROTEIN-RELATED"/>
    <property type="match status" value="1"/>
</dbReference>
<dbReference type="Gene3D" id="3.50.50.60">
    <property type="entry name" value="FAD/NAD(P)-binding domain"/>
    <property type="match status" value="1"/>
</dbReference>
<dbReference type="AlphaFoldDB" id="A0A9P7ZAQ2"/>
<dbReference type="EMBL" id="MU253746">
    <property type="protein sequence ID" value="KAG9248599.1"/>
    <property type="molecule type" value="Genomic_DNA"/>
</dbReference>
<organism evidence="5 6">
    <name type="scientific">Calycina marina</name>
    <dbReference type="NCBI Taxonomy" id="1763456"/>
    <lineage>
        <taxon>Eukaryota</taxon>
        <taxon>Fungi</taxon>
        <taxon>Dikarya</taxon>
        <taxon>Ascomycota</taxon>
        <taxon>Pezizomycotina</taxon>
        <taxon>Leotiomycetes</taxon>
        <taxon>Helotiales</taxon>
        <taxon>Pezizellaceae</taxon>
        <taxon>Calycina</taxon>
    </lineage>
</organism>
<evidence type="ECO:0000313" key="6">
    <source>
        <dbReference type="Proteomes" id="UP000887226"/>
    </source>
</evidence>
<keyword evidence="2" id="KW-0274">FAD</keyword>
<gene>
    <name evidence="5" type="ORF">BJ878DRAFT_538195</name>
</gene>
<dbReference type="InterPro" id="IPR051104">
    <property type="entry name" value="FAD_monoxygenase"/>
</dbReference>
<dbReference type="GO" id="GO:0016491">
    <property type="term" value="F:oxidoreductase activity"/>
    <property type="evidence" value="ECO:0007669"/>
    <property type="project" value="UniProtKB-KW"/>
</dbReference>
<comment type="caution">
    <text evidence="5">The sequence shown here is derived from an EMBL/GenBank/DDBJ whole genome shotgun (WGS) entry which is preliminary data.</text>
</comment>
<dbReference type="Proteomes" id="UP000887226">
    <property type="component" value="Unassembled WGS sequence"/>
</dbReference>
<reference evidence="5" key="1">
    <citation type="journal article" date="2021" name="IMA Fungus">
        <title>Genomic characterization of three marine fungi, including Emericellopsis atlantica sp. nov. with signatures of a generalist lifestyle and marine biomass degradation.</title>
        <authorList>
            <person name="Hagestad O.C."/>
            <person name="Hou L."/>
            <person name="Andersen J.H."/>
            <person name="Hansen E.H."/>
            <person name="Altermark B."/>
            <person name="Li C."/>
            <person name="Kuhnert E."/>
            <person name="Cox R.J."/>
            <person name="Crous P.W."/>
            <person name="Spatafora J.W."/>
            <person name="Lail K."/>
            <person name="Amirebrahimi M."/>
            <person name="Lipzen A."/>
            <person name="Pangilinan J."/>
            <person name="Andreopoulos W."/>
            <person name="Hayes R.D."/>
            <person name="Ng V."/>
            <person name="Grigoriev I.V."/>
            <person name="Jackson S.A."/>
            <person name="Sutton T.D.S."/>
            <person name="Dobson A.D.W."/>
            <person name="Rama T."/>
        </authorList>
    </citation>
    <scope>NUCLEOTIDE SEQUENCE</scope>
    <source>
        <strain evidence="5">TRa3180A</strain>
    </source>
</reference>
<proteinExistence type="predicted"/>